<dbReference type="Gene3D" id="2.40.170.20">
    <property type="entry name" value="TonB-dependent receptor, beta-barrel domain"/>
    <property type="match status" value="1"/>
</dbReference>
<feature type="chain" id="PRO_5037136990" evidence="4">
    <location>
        <begin position="25"/>
        <end position="782"/>
    </location>
</feature>
<feature type="domain" description="Outer membrane protein beta-barrel" evidence="5">
    <location>
        <begin position="372"/>
        <end position="756"/>
    </location>
</feature>
<evidence type="ECO:0000259" key="5">
    <source>
        <dbReference type="Pfam" id="PF14905"/>
    </source>
</evidence>
<dbReference type="SUPFAM" id="SSF49464">
    <property type="entry name" value="Carboxypeptidase regulatory domain-like"/>
    <property type="match status" value="1"/>
</dbReference>
<dbReference type="InterPro" id="IPR041700">
    <property type="entry name" value="OMP_b-brl_3"/>
</dbReference>
<evidence type="ECO:0000256" key="1">
    <source>
        <dbReference type="ARBA" id="ARBA00004442"/>
    </source>
</evidence>
<dbReference type="GO" id="GO:0009279">
    <property type="term" value="C:cell outer membrane"/>
    <property type="evidence" value="ECO:0007669"/>
    <property type="project" value="UniProtKB-SubCell"/>
</dbReference>
<reference evidence="6" key="2">
    <citation type="journal article" date="2021" name="PeerJ">
        <title>Extensive microbial diversity within the chicken gut microbiome revealed by metagenomics and culture.</title>
        <authorList>
            <person name="Gilroy R."/>
            <person name="Ravi A."/>
            <person name="Getino M."/>
            <person name="Pursley I."/>
            <person name="Horton D.L."/>
            <person name="Alikhan N.F."/>
            <person name="Baker D."/>
            <person name="Gharbi K."/>
            <person name="Hall N."/>
            <person name="Watson M."/>
            <person name="Adriaenssens E.M."/>
            <person name="Foster-Nyarko E."/>
            <person name="Jarju S."/>
            <person name="Secka A."/>
            <person name="Antonio M."/>
            <person name="Oren A."/>
            <person name="Chaudhuri R.R."/>
            <person name="La Ragione R."/>
            <person name="Hildebrand F."/>
            <person name="Pallen M.J."/>
        </authorList>
    </citation>
    <scope>NUCLEOTIDE SEQUENCE</scope>
    <source>
        <strain evidence="6">G3-8215</strain>
    </source>
</reference>
<dbReference type="Gene3D" id="2.60.40.1120">
    <property type="entry name" value="Carboxypeptidase-like, regulatory domain"/>
    <property type="match status" value="1"/>
</dbReference>
<dbReference type="SUPFAM" id="SSF56935">
    <property type="entry name" value="Porins"/>
    <property type="match status" value="1"/>
</dbReference>
<dbReference type="Proteomes" id="UP000725002">
    <property type="component" value="Unassembled WGS sequence"/>
</dbReference>
<comment type="caution">
    <text evidence="6">The sequence shown here is derived from an EMBL/GenBank/DDBJ whole genome shotgun (WGS) entry which is preliminary data.</text>
</comment>
<gene>
    <name evidence="6" type="ORF">IAB75_08855</name>
</gene>
<organism evidence="6 7">
    <name type="scientific">Candidatus Cryptobacteroides avicola</name>
    <dbReference type="NCBI Taxonomy" id="2840757"/>
    <lineage>
        <taxon>Bacteria</taxon>
        <taxon>Pseudomonadati</taxon>
        <taxon>Bacteroidota</taxon>
        <taxon>Bacteroidia</taxon>
        <taxon>Bacteroidales</taxon>
        <taxon>Candidatus Cryptobacteroides</taxon>
    </lineage>
</organism>
<evidence type="ECO:0000256" key="2">
    <source>
        <dbReference type="ARBA" id="ARBA00023136"/>
    </source>
</evidence>
<protein>
    <submittedName>
        <fullName evidence="6">Outer membrane beta-barrel protein</fullName>
    </submittedName>
</protein>
<dbReference type="Gene3D" id="2.170.130.10">
    <property type="entry name" value="TonB-dependent receptor, plug domain"/>
    <property type="match status" value="1"/>
</dbReference>
<sequence>MRAKINITIVVSIMTIVLSPFADAQNNVHLEGKVMDTALSPIENAIVNIRDSLVAVTSKDGLFSMDVIPCDTVFITVSHLSYESQSLTVNIVKDTTIYIQMTEQSTSISGASVSADKPRIYMRHGNMVVNIADNPSFMTQNMQYVLKRLPGVSSAKKEGITLNGIPASIEIDGRKISLGDTGTEAYLQALSASTVEEVELTTVGDGTDSAADAGAVINIITKKQAIDGYYFSANGSGNMYLYDEINADGRGTAMFVMKKKNITFNTYLQYRNDFNDIHNYDSTLYAAGIPSLVQDRYSMGRLNTYIGEANVNWEIKKGHKLNINVFGYEDFDKSYDTEYRKSCSGTDKILSRNRGNDDLWTATIDYSSPDSLKNRFSVYYDFSYGGIRLENSFRNAEDPAPYLTSDACMTGTRHTAMFDYTHSFPKGWSLSAGVKTEIGKLNDDVLFSPGSSSDSHFTGKENIYQGYLQVEWKPSEQWSFLAAARAEHTDYDINLKSDGSQSGKHFTDIFPYAKIVFMTRDRNYKGTLGFTSKITRPNYRFMLPGLRYINDYSHVYGNPELDPTYTYSCRLNNYILDFITLTLRYDFSRDLIGNVLTDGNGIRISSYQNYADQQQFYAFLSIPFLFAKDKVSGQLTAAAYRTMLKNPKNGYEIPAGKGNYWSSSFQLFADYKIHRQFSVNIYGYYEPYKRTPLYIMKDRWSIDAGVSFMTKDEKTIISLDIEDIFNRYNNRYIYYYGGNVSHNDRYMNTRFIKLSIYCKLAAGENVYDRARSNETDISRFQE</sequence>
<name>A0A940DTM6_9BACT</name>
<dbReference type="InterPro" id="IPR008969">
    <property type="entry name" value="CarboxyPept-like_regulatory"/>
</dbReference>
<dbReference type="InterPro" id="IPR037066">
    <property type="entry name" value="Plug_dom_sf"/>
</dbReference>
<evidence type="ECO:0000256" key="4">
    <source>
        <dbReference type="SAM" id="SignalP"/>
    </source>
</evidence>
<evidence type="ECO:0000313" key="6">
    <source>
        <dbReference type="EMBL" id="MBO8484204.1"/>
    </source>
</evidence>
<reference evidence="6" key="1">
    <citation type="submission" date="2020-10" db="EMBL/GenBank/DDBJ databases">
        <authorList>
            <person name="Gilroy R."/>
        </authorList>
    </citation>
    <scope>NUCLEOTIDE SEQUENCE</scope>
    <source>
        <strain evidence="6">G3-8215</strain>
    </source>
</reference>
<comment type="subcellular location">
    <subcellularLocation>
        <location evidence="1">Cell outer membrane</location>
    </subcellularLocation>
</comment>
<proteinExistence type="predicted"/>
<dbReference type="InterPro" id="IPR036942">
    <property type="entry name" value="Beta-barrel_TonB_sf"/>
</dbReference>
<keyword evidence="2" id="KW-0472">Membrane</keyword>
<evidence type="ECO:0000313" key="7">
    <source>
        <dbReference type="Proteomes" id="UP000725002"/>
    </source>
</evidence>
<dbReference type="EMBL" id="JADILV010000061">
    <property type="protein sequence ID" value="MBO8484204.1"/>
    <property type="molecule type" value="Genomic_DNA"/>
</dbReference>
<evidence type="ECO:0000256" key="3">
    <source>
        <dbReference type="ARBA" id="ARBA00023237"/>
    </source>
</evidence>
<dbReference type="Pfam" id="PF14905">
    <property type="entry name" value="OMP_b-brl_3"/>
    <property type="match status" value="1"/>
</dbReference>
<feature type="signal peptide" evidence="4">
    <location>
        <begin position="1"/>
        <end position="24"/>
    </location>
</feature>
<keyword evidence="4" id="KW-0732">Signal</keyword>
<keyword evidence="3" id="KW-0998">Cell outer membrane</keyword>
<accession>A0A940DTM6</accession>
<dbReference type="AlphaFoldDB" id="A0A940DTM6"/>